<name>A0A7J7KDS7_BUGNE</name>
<dbReference type="PANTHER" id="PTHR11645">
    <property type="entry name" value="PYRROLINE-5-CARBOXYLATE REDUCTASE"/>
    <property type="match status" value="1"/>
</dbReference>
<dbReference type="EMBL" id="VXIV02000745">
    <property type="protein sequence ID" value="KAF6036333.1"/>
    <property type="molecule type" value="Genomic_DNA"/>
</dbReference>
<protein>
    <submittedName>
        <fullName evidence="3">NOXRED1</fullName>
    </submittedName>
</protein>
<dbReference type="OrthoDB" id="195672at2759"/>
<dbReference type="Gene3D" id="3.40.50.720">
    <property type="entry name" value="NAD(P)-binding Rossmann-like Domain"/>
    <property type="match status" value="1"/>
</dbReference>
<dbReference type="SUPFAM" id="SSF51735">
    <property type="entry name" value="NAD(P)-binding Rossmann-fold domains"/>
    <property type="match status" value="1"/>
</dbReference>
<gene>
    <name evidence="3" type="ORF">EB796_005357</name>
</gene>
<proteinExistence type="inferred from homology"/>
<evidence type="ECO:0000313" key="4">
    <source>
        <dbReference type="Proteomes" id="UP000593567"/>
    </source>
</evidence>
<reference evidence="3" key="1">
    <citation type="submission" date="2020-06" db="EMBL/GenBank/DDBJ databases">
        <title>Draft genome of Bugula neritina, a colonial animal packing powerful symbionts and potential medicines.</title>
        <authorList>
            <person name="Rayko M."/>
        </authorList>
    </citation>
    <scope>NUCLEOTIDE SEQUENCE [LARGE SCALE GENOMIC DNA]</scope>
    <source>
        <strain evidence="3">Kwan_BN1</strain>
    </source>
</reference>
<dbReference type="GO" id="GO:0004735">
    <property type="term" value="F:pyrroline-5-carboxylate reductase activity"/>
    <property type="evidence" value="ECO:0007669"/>
    <property type="project" value="TreeGrafter"/>
</dbReference>
<dbReference type="GO" id="GO:0055129">
    <property type="term" value="P:L-proline biosynthetic process"/>
    <property type="evidence" value="ECO:0007669"/>
    <property type="project" value="TreeGrafter"/>
</dbReference>
<dbReference type="Pfam" id="PF03807">
    <property type="entry name" value="F420_oxidored"/>
    <property type="match status" value="1"/>
</dbReference>
<dbReference type="InterPro" id="IPR036291">
    <property type="entry name" value="NAD(P)-bd_dom_sf"/>
</dbReference>
<evidence type="ECO:0000256" key="1">
    <source>
        <dbReference type="ARBA" id="ARBA00005525"/>
    </source>
</evidence>
<dbReference type="InterPro" id="IPR028939">
    <property type="entry name" value="P5C_Rdtase_cat_N"/>
</dbReference>
<dbReference type="Proteomes" id="UP000593567">
    <property type="component" value="Unassembled WGS sequence"/>
</dbReference>
<comment type="similarity">
    <text evidence="1">Belongs to the pyrroline-5-carboxylate reductase family.</text>
</comment>
<sequence>MKLDKLELILARTTKQRRAIQLLTADSVPKDPLKVGLIGCGRLGSHIVNSLLELNVINPEDLSISTRRPDSLGELVKQGVSVSYNNVGVASSVHILFVCVLPSQLPGVVEEIHSALDKHTLTYCLVNHTTAPKLKRTLKTDNIIIPSFVFDNAQANKWNSCMSVTQALEDDDSLQKCCPLTNEGKASCVRLTDKWVELVICAFINQCTDLDLTSQAALDLLHGICMVCATRELCPFCSICVRLTDKTITTDAIYSRKFPRFDLSKIHDNDSHVVKKLRESDLLQRSFSKKFVSVFQEYRDARRYDGEEGDETGKS</sequence>
<evidence type="ECO:0000313" key="3">
    <source>
        <dbReference type="EMBL" id="KAF6036333.1"/>
    </source>
</evidence>
<dbReference type="PANTHER" id="PTHR11645:SF58">
    <property type="entry name" value="NADP-DEPENDENT OXIDOREDUCTASE DOMAIN-CONTAINING PROTEIN 1"/>
    <property type="match status" value="1"/>
</dbReference>
<dbReference type="AlphaFoldDB" id="A0A7J7KDS7"/>
<feature type="domain" description="Pyrroline-5-carboxylate reductase catalytic N-terminal" evidence="2">
    <location>
        <begin position="34"/>
        <end position="119"/>
    </location>
</feature>
<accession>A0A7J7KDS7</accession>
<comment type="caution">
    <text evidence="3">The sequence shown here is derived from an EMBL/GenBank/DDBJ whole genome shotgun (WGS) entry which is preliminary data.</text>
</comment>
<keyword evidence="4" id="KW-1185">Reference proteome</keyword>
<evidence type="ECO:0000259" key="2">
    <source>
        <dbReference type="Pfam" id="PF03807"/>
    </source>
</evidence>
<organism evidence="3 4">
    <name type="scientific">Bugula neritina</name>
    <name type="common">Brown bryozoan</name>
    <name type="synonym">Sertularia neritina</name>
    <dbReference type="NCBI Taxonomy" id="10212"/>
    <lineage>
        <taxon>Eukaryota</taxon>
        <taxon>Metazoa</taxon>
        <taxon>Spiralia</taxon>
        <taxon>Lophotrochozoa</taxon>
        <taxon>Bryozoa</taxon>
        <taxon>Gymnolaemata</taxon>
        <taxon>Cheilostomatida</taxon>
        <taxon>Flustrina</taxon>
        <taxon>Buguloidea</taxon>
        <taxon>Bugulidae</taxon>
        <taxon>Bugula</taxon>
    </lineage>
</organism>